<keyword evidence="2" id="KW-1185">Reference proteome</keyword>
<comment type="caution">
    <text evidence="1">The sequence shown here is derived from an EMBL/GenBank/DDBJ whole genome shotgun (WGS) entry which is preliminary data.</text>
</comment>
<dbReference type="EMBL" id="AWEZ01000017">
    <property type="protein sequence ID" value="ERL09996.1"/>
    <property type="molecule type" value="Genomic_DNA"/>
</dbReference>
<evidence type="ECO:0008006" key="3">
    <source>
        <dbReference type="Google" id="ProtNLM"/>
    </source>
</evidence>
<protein>
    <recommendedName>
        <fullName evidence="3">WG repeat-containing protein</fullName>
    </recommendedName>
</protein>
<organism evidence="1 2">
    <name type="scientific">Olsenella profusa F0195</name>
    <dbReference type="NCBI Taxonomy" id="1125712"/>
    <lineage>
        <taxon>Bacteria</taxon>
        <taxon>Bacillati</taxon>
        <taxon>Actinomycetota</taxon>
        <taxon>Coriobacteriia</taxon>
        <taxon>Coriobacteriales</taxon>
        <taxon>Atopobiaceae</taxon>
        <taxon>Olsenella</taxon>
    </lineage>
</organism>
<dbReference type="STRING" id="1125712.HMPREF1316_1385"/>
<dbReference type="Proteomes" id="UP000016638">
    <property type="component" value="Unassembled WGS sequence"/>
</dbReference>
<name>U2VBM5_9ACTN</name>
<sequence length="115" mass="12063">MPWDWHGLAGIVDDAGTWIVTPRYQNPYSMFAVSSDGASLAVAAEGLTGIAEPGGVWVLEPLWADVSEVRAGMVTAASHQAGPWGIGRPDGSWQIAPKYTSATWLPTPGTALVSV</sequence>
<evidence type="ECO:0000313" key="2">
    <source>
        <dbReference type="Proteomes" id="UP000016638"/>
    </source>
</evidence>
<evidence type="ECO:0000313" key="1">
    <source>
        <dbReference type="EMBL" id="ERL09996.1"/>
    </source>
</evidence>
<gene>
    <name evidence="1" type="ORF">HMPREF1316_1385</name>
</gene>
<proteinExistence type="predicted"/>
<reference evidence="1 2" key="1">
    <citation type="submission" date="2013-08" db="EMBL/GenBank/DDBJ databases">
        <authorList>
            <person name="Durkin A.S."/>
            <person name="Haft D.R."/>
            <person name="McCorrison J."/>
            <person name="Torralba M."/>
            <person name="Gillis M."/>
            <person name="Haft D.H."/>
            <person name="Methe B."/>
            <person name="Sutton G."/>
            <person name="Nelson K.E."/>
        </authorList>
    </citation>
    <scope>NUCLEOTIDE SEQUENCE [LARGE SCALE GENOMIC DNA]</scope>
    <source>
        <strain evidence="1 2">F0195</strain>
    </source>
</reference>
<accession>U2VBM5</accession>
<dbReference type="AlphaFoldDB" id="U2VBM5"/>
<dbReference type="PATRIC" id="fig|1125712.3.peg.423"/>